<keyword evidence="1" id="KW-0238">DNA-binding</keyword>
<protein>
    <submittedName>
        <fullName evidence="4">Multiprotein bridging factor aMBF1</fullName>
    </submittedName>
</protein>
<dbReference type="PANTHER" id="PTHR10245:SF15">
    <property type="entry name" value="ENDOTHELIAL DIFFERENTIATION-RELATED FACTOR 1"/>
    <property type="match status" value="1"/>
</dbReference>
<feature type="compositionally biased region" description="Acidic residues" evidence="2">
    <location>
        <begin position="80"/>
        <end position="89"/>
    </location>
</feature>
<dbReference type="Gene3D" id="1.10.260.40">
    <property type="entry name" value="lambda repressor-like DNA-binding domains"/>
    <property type="match status" value="1"/>
</dbReference>
<dbReference type="RefSeq" id="WP_254267798.1">
    <property type="nucleotide sequence ID" value="NZ_CP100400.1"/>
</dbReference>
<dbReference type="InterPro" id="IPR004451">
    <property type="entry name" value="MJ0586"/>
</dbReference>
<reference evidence="4 5" key="1">
    <citation type="journal article" date="2019" name="Int. J. Syst. Evol. Microbiol.">
        <title>The Global Catalogue of Microorganisms (GCM) 10K type strain sequencing project: providing services to taxonomists for standard genome sequencing and annotation.</title>
        <authorList>
            <consortium name="The Broad Institute Genomics Platform"/>
            <consortium name="The Broad Institute Genome Sequencing Center for Infectious Disease"/>
            <person name="Wu L."/>
            <person name="Ma J."/>
        </authorList>
    </citation>
    <scope>NUCLEOTIDE SEQUENCE [LARGE SCALE GENOMIC DNA]</scope>
    <source>
        <strain evidence="4 5">XZYJ18</strain>
    </source>
</reference>
<dbReference type="SMART" id="SM00530">
    <property type="entry name" value="HTH_XRE"/>
    <property type="match status" value="1"/>
</dbReference>
<organism evidence="4 5">
    <name type="scientific">Halorussus aquaticus</name>
    <dbReference type="NCBI Taxonomy" id="2953748"/>
    <lineage>
        <taxon>Archaea</taxon>
        <taxon>Methanobacteriati</taxon>
        <taxon>Methanobacteriota</taxon>
        <taxon>Stenosarchaea group</taxon>
        <taxon>Halobacteria</taxon>
        <taxon>Halobacteriales</taxon>
        <taxon>Haladaptataceae</taxon>
        <taxon>Halorussus</taxon>
    </lineage>
</organism>
<dbReference type="PROSITE" id="PS50943">
    <property type="entry name" value="HTH_CROC1"/>
    <property type="match status" value="1"/>
</dbReference>
<dbReference type="InterPro" id="IPR058562">
    <property type="entry name" value="MJ0586_N"/>
</dbReference>
<evidence type="ECO:0000256" key="1">
    <source>
        <dbReference type="ARBA" id="ARBA00023125"/>
    </source>
</evidence>
<feature type="compositionally biased region" description="Basic and acidic residues" evidence="2">
    <location>
        <begin position="90"/>
        <end position="101"/>
    </location>
</feature>
<dbReference type="Pfam" id="PF01381">
    <property type="entry name" value="HTH_3"/>
    <property type="match status" value="1"/>
</dbReference>
<keyword evidence="5" id="KW-1185">Reference proteome</keyword>
<dbReference type="InterPro" id="IPR010982">
    <property type="entry name" value="Lambda_DNA-bd_dom_sf"/>
</dbReference>
<gene>
    <name evidence="4" type="ORF">ACFO9K_00225</name>
</gene>
<name>A0ABD5PWJ0_9EURY</name>
<dbReference type="Pfam" id="PF26602">
    <property type="entry name" value="HVO_2718_N"/>
    <property type="match status" value="1"/>
</dbReference>
<dbReference type="EMBL" id="JBHSHT010000001">
    <property type="protein sequence ID" value="MFC4822676.1"/>
    <property type="molecule type" value="Genomic_DNA"/>
</dbReference>
<dbReference type="NCBIfam" id="TIGR00270">
    <property type="entry name" value="multiprotein bridging factor aMBF1"/>
    <property type="match status" value="1"/>
</dbReference>
<evidence type="ECO:0000259" key="3">
    <source>
        <dbReference type="PROSITE" id="PS50943"/>
    </source>
</evidence>
<sequence length="175" mass="18852">MVQCEMCGAETGSPKTIKVEGAELDVCDNCSDFGTEVKTQDTSSSTSTKYSTSSSSGSSGSSSSSSTSSSSSQSRRSDMFDDMDEIAQDYDDRIRNARESEGMTQEDLADELNEKASLIRKLERGDVLPSDEVRQKLESELDIRLTAGSSADDEEWSGGSSSGEYTLGDVVKRKD</sequence>
<dbReference type="InterPro" id="IPR001387">
    <property type="entry name" value="Cro/C1-type_HTH"/>
</dbReference>
<dbReference type="GO" id="GO:0003677">
    <property type="term" value="F:DNA binding"/>
    <property type="evidence" value="ECO:0007669"/>
    <property type="project" value="UniProtKB-KW"/>
</dbReference>
<evidence type="ECO:0000313" key="4">
    <source>
        <dbReference type="EMBL" id="MFC4822676.1"/>
    </source>
</evidence>
<feature type="domain" description="HTH cro/C1-type" evidence="3">
    <location>
        <begin position="94"/>
        <end position="150"/>
    </location>
</feature>
<evidence type="ECO:0000256" key="2">
    <source>
        <dbReference type="SAM" id="MobiDB-lite"/>
    </source>
</evidence>
<evidence type="ECO:0000313" key="5">
    <source>
        <dbReference type="Proteomes" id="UP001595945"/>
    </source>
</evidence>
<dbReference type="PANTHER" id="PTHR10245">
    <property type="entry name" value="ENDOTHELIAL DIFFERENTIATION-RELATED FACTOR 1 MULTIPROTEIN BRIDGING FACTOR 1"/>
    <property type="match status" value="1"/>
</dbReference>
<dbReference type="Proteomes" id="UP001595945">
    <property type="component" value="Unassembled WGS sequence"/>
</dbReference>
<proteinExistence type="predicted"/>
<dbReference type="AlphaFoldDB" id="A0ABD5PWJ0"/>
<feature type="region of interest" description="Disordered" evidence="2">
    <location>
        <begin position="147"/>
        <end position="175"/>
    </location>
</feature>
<feature type="region of interest" description="Disordered" evidence="2">
    <location>
        <begin position="33"/>
        <end position="109"/>
    </location>
</feature>
<comment type="caution">
    <text evidence="4">The sequence shown here is derived from an EMBL/GenBank/DDBJ whole genome shotgun (WGS) entry which is preliminary data.</text>
</comment>
<dbReference type="SUPFAM" id="SSF47413">
    <property type="entry name" value="lambda repressor-like DNA-binding domains"/>
    <property type="match status" value="1"/>
</dbReference>
<accession>A0ABD5PWJ0</accession>
<dbReference type="GeneID" id="73046283"/>
<feature type="compositionally biased region" description="Low complexity" evidence="2">
    <location>
        <begin position="40"/>
        <end position="74"/>
    </location>
</feature>
<dbReference type="CDD" id="cd00093">
    <property type="entry name" value="HTH_XRE"/>
    <property type="match status" value="1"/>
</dbReference>